<dbReference type="Pfam" id="PF01699">
    <property type="entry name" value="Na_Ca_ex"/>
    <property type="match status" value="2"/>
</dbReference>
<dbReference type="GO" id="GO:0015386">
    <property type="term" value="F:potassium:proton antiporter activity"/>
    <property type="evidence" value="ECO:0007669"/>
    <property type="project" value="TreeGrafter"/>
</dbReference>
<keyword evidence="2 5" id="KW-0812">Transmembrane</keyword>
<dbReference type="InterPro" id="IPR052946">
    <property type="entry name" value="Alkaline_pH_Ca-Antiporter"/>
</dbReference>
<evidence type="ECO:0000256" key="5">
    <source>
        <dbReference type="SAM" id="Phobius"/>
    </source>
</evidence>
<evidence type="ECO:0000259" key="6">
    <source>
        <dbReference type="Pfam" id="PF01699"/>
    </source>
</evidence>
<feature type="transmembrane region" description="Helical" evidence="5">
    <location>
        <begin position="287"/>
        <end position="312"/>
    </location>
</feature>
<name>A0A916XBL2_9HYPH</name>
<evidence type="ECO:0000256" key="4">
    <source>
        <dbReference type="ARBA" id="ARBA00023136"/>
    </source>
</evidence>
<feature type="domain" description="Sodium/calcium exchanger membrane region" evidence="6">
    <location>
        <begin position="222"/>
        <end position="363"/>
    </location>
</feature>
<dbReference type="AlphaFoldDB" id="A0A916XBL2"/>
<reference evidence="7" key="2">
    <citation type="submission" date="2020-09" db="EMBL/GenBank/DDBJ databases">
        <authorList>
            <person name="Sun Q."/>
            <person name="Zhou Y."/>
        </authorList>
    </citation>
    <scope>NUCLEOTIDE SEQUENCE</scope>
    <source>
        <strain evidence="7">CGMCC 1.12919</strain>
    </source>
</reference>
<dbReference type="PANTHER" id="PTHR37958:SF1">
    <property type="entry name" value="SODIUM-POTASSIUM_PROTON ANTIPORTER CHAA"/>
    <property type="match status" value="1"/>
</dbReference>
<organism evidence="7 8">
    <name type="scientific">Chelatococcus reniformis</name>
    <dbReference type="NCBI Taxonomy" id="1494448"/>
    <lineage>
        <taxon>Bacteria</taxon>
        <taxon>Pseudomonadati</taxon>
        <taxon>Pseudomonadota</taxon>
        <taxon>Alphaproteobacteria</taxon>
        <taxon>Hyphomicrobiales</taxon>
        <taxon>Chelatococcaceae</taxon>
        <taxon>Chelatococcus</taxon>
    </lineage>
</organism>
<dbReference type="GO" id="GO:0005886">
    <property type="term" value="C:plasma membrane"/>
    <property type="evidence" value="ECO:0007669"/>
    <property type="project" value="TreeGrafter"/>
</dbReference>
<reference evidence="7" key="1">
    <citation type="journal article" date="2014" name="Int. J. Syst. Evol. Microbiol.">
        <title>Complete genome sequence of Corynebacterium casei LMG S-19264T (=DSM 44701T), isolated from a smear-ripened cheese.</title>
        <authorList>
            <consortium name="US DOE Joint Genome Institute (JGI-PGF)"/>
            <person name="Walter F."/>
            <person name="Albersmeier A."/>
            <person name="Kalinowski J."/>
            <person name="Ruckert C."/>
        </authorList>
    </citation>
    <scope>NUCLEOTIDE SEQUENCE</scope>
    <source>
        <strain evidence="7">CGMCC 1.12919</strain>
    </source>
</reference>
<feature type="transmembrane region" description="Helical" evidence="5">
    <location>
        <begin position="104"/>
        <end position="123"/>
    </location>
</feature>
<feature type="transmembrane region" description="Helical" evidence="5">
    <location>
        <begin position="346"/>
        <end position="365"/>
    </location>
</feature>
<feature type="transmembrane region" description="Helical" evidence="5">
    <location>
        <begin position="223"/>
        <end position="244"/>
    </location>
</feature>
<keyword evidence="3 5" id="KW-1133">Transmembrane helix</keyword>
<dbReference type="GO" id="GO:0015385">
    <property type="term" value="F:sodium:proton antiporter activity"/>
    <property type="evidence" value="ECO:0007669"/>
    <property type="project" value="TreeGrafter"/>
</dbReference>
<gene>
    <name evidence="7" type="ORF">GCM10010994_18120</name>
</gene>
<sequence length="366" mass="37512">MPHQTHASNPAWSWLAPAAASALLAAKFAGVLDVTSGLALTFAAVLLGGAVFAAVHHAEVLALKLGEPFGSILLAVAVTVIEVALIVSIMVSGAAGSDQVARDTVFSAVMIVLNGVVGMCLILGGQRHHEQSFQLHGAAAALGVLGVLATMVLVMPNYTLATPGPEFSVPQLLFVAAVSLALYIVFVFVQTIRHRDYFLDAESDTADASDVIKPTAPVTAASALLLLVSLTAVVLLAKLLSYPLDTAITSAGLPQAFVGVVIAAVVLLPEGIAAVRAALGNRLQNSINLALGSAIASIGLTIPTVAVVSWLMESKLTLGLITENVALLSLTLFVSTLTLGTGRTTVLQGAVHLVIFAVFLLLSAIP</sequence>
<feature type="transmembrane region" description="Helical" evidence="5">
    <location>
        <begin position="69"/>
        <end position="92"/>
    </location>
</feature>
<comment type="subcellular location">
    <subcellularLocation>
        <location evidence="1">Membrane</location>
        <topology evidence="1">Multi-pass membrane protein</topology>
    </subcellularLocation>
</comment>
<evidence type="ECO:0000256" key="2">
    <source>
        <dbReference type="ARBA" id="ARBA00022692"/>
    </source>
</evidence>
<dbReference type="Proteomes" id="UP000637002">
    <property type="component" value="Unassembled WGS sequence"/>
</dbReference>
<feature type="transmembrane region" description="Helical" evidence="5">
    <location>
        <begin position="135"/>
        <end position="155"/>
    </location>
</feature>
<feature type="transmembrane region" description="Helical" evidence="5">
    <location>
        <begin position="318"/>
        <end position="339"/>
    </location>
</feature>
<proteinExistence type="predicted"/>
<dbReference type="InterPro" id="IPR004837">
    <property type="entry name" value="NaCa_Exmemb"/>
</dbReference>
<evidence type="ECO:0000313" key="8">
    <source>
        <dbReference type="Proteomes" id="UP000637002"/>
    </source>
</evidence>
<comment type="caution">
    <text evidence="7">The sequence shown here is derived from an EMBL/GenBank/DDBJ whole genome shotgun (WGS) entry which is preliminary data.</text>
</comment>
<dbReference type="EMBL" id="BMGG01000003">
    <property type="protein sequence ID" value="GGC59748.1"/>
    <property type="molecule type" value="Genomic_DNA"/>
</dbReference>
<dbReference type="PANTHER" id="PTHR37958">
    <property type="entry name" value="SODIUM-POTASSIUM/PROTON ANTIPORTER CHAA"/>
    <property type="match status" value="1"/>
</dbReference>
<evidence type="ECO:0000256" key="3">
    <source>
        <dbReference type="ARBA" id="ARBA00022989"/>
    </source>
</evidence>
<keyword evidence="4 5" id="KW-0472">Membrane</keyword>
<dbReference type="RefSeq" id="WP_188608839.1">
    <property type="nucleotide sequence ID" value="NZ_BMGG01000003.1"/>
</dbReference>
<accession>A0A916XBL2</accession>
<keyword evidence="8" id="KW-1185">Reference proteome</keyword>
<protein>
    <submittedName>
        <fullName evidence="7">Ionic transporter y4hA</fullName>
    </submittedName>
</protein>
<feature type="transmembrane region" description="Helical" evidence="5">
    <location>
        <begin position="167"/>
        <end position="189"/>
    </location>
</feature>
<evidence type="ECO:0000256" key="1">
    <source>
        <dbReference type="ARBA" id="ARBA00004141"/>
    </source>
</evidence>
<feature type="transmembrane region" description="Helical" evidence="5">
    <location>
        <begin position="256"/>
        <end position="275"/>
    </location>
</feature>
<feature type="transmembrane region" description="Helical" evidence="5">
    <location>
        <begin position="38"/>
        <end position="57"/>
    </location>
</feature>
<evidence type="ECO:0000313" key="7">
    <source>
        <dbReference type="EMBL" id="GGC59748.1"/>
    </source>
</evidence>
<feature type="domain" description="Sodium/calcium exchanger membrane region" evidence="6">
    <location>
        <begin position="38"/>
        <end position="191"/>
    </location>
</feature>